<protein>
    <submittedName>
        <fullName evidence="5">Guanine nucleotide-binding protein subunit gamma 3</fullName>
    </submittedName>
</protein>
<feature type="domain" description="G protein gamma" evidence="3">
    <location>
        <begin position="34"/>
        <end position="107"/>
    </location>
</feature>
<evidence type="ECO:0000313" key="4">
    <source>
        <dbReference type="Proteomes" id="UP000189703"/>
    </source>
</evidence>
<dbReference type="OMA" id="WPSCTWP"/>
<gene>
    <name evidence="5" type="primary">LOC104600536</name>
</gene>
<dbReference type="AlphaFoldDB" id="A0A1U8AHA9"/>
<dbReference type="InParanoid" id="A0A1U8AHA9"/>
<feature type="compositionally biased region" description="Low complexity" evidence="2">
    <location>
        <begin position="1"/>
        <end position="11"/>
    </location>
</feature>
<accession>A0A1U8AHA9</accession>
<feature type="region of interest" description="Disordered" evidence="2">
    <location>
        <begin position="1"/>
        <end position="27"/>
    </location>
</feature>
<reference evidence="5" key="1">
    <citation type="submission" date="2025-08" db="UniProtKB">
        <authorList>
            <consortium name="RefSeq"/>
        </authorList>
    </citation>
    <scope>IDENTIFICATION</scope>
</reference>
<feature type="compositionally biased region" description="Pro residues" evidence="2">
    <location>
        <begin position="12"/>
        <end position="25"/>
    </location>
</feature>
<sequence length="256" mass="29162">MASPTRSSSPVPSLPPPRPKSPPQYPDLYGKRRELLKVQMLEREIGFLEEELKSLEGLQPASRRCKEVHDFLMANPDPLIPTNRKIRRSHRFWKWLCGKSCFNFSWICCCFSGCSLRLSMPSCCNCCPSMKCWFCRWPRCHWPRCSWPSCTWPSCTWPSCTWPSCTWPRCACLRCTCPHCTCIHCHCPHCHLPTCCCCYFCCCLEKPSCGQCCTLPSLSCPDCDPCSGCTCSCPKCTKVCHCSNCTKTCCSPCYLC</sequence>
<keyword evidence="4" id="KW-1185">Reference proteome</keyword>
<feature type="coiled-coil region" evidence="1">
    <location>
        <begin position="31"/>
        <end position="58"/>
    </location>
</feature>
<evidence type="ECO:0000256" key="1">
    <source>
        <dbReference type="SAM" id="Coils"/>
    </source>
</evidence>
<evidence type="ECO:0000259" key="3">
    <source>
        <dbReference type="SMART" id="SM01224"/>
    </source>
</evidence>
<evidence type="ECO:0000256" key="2">
    <source>
        <dbReference type="SAM" id="MobiDB-lite"/>
    </source>
</evidence>
<dbReference type="SMART" id="SM01224">
    <property type="entry name" value="G_gamma"/>
    <property type="match status" value="1"/>
</dbReference>
<dbReference type="PANTHER" id="PTHR32378:SF10">
    <property type="entry name" value="GUANINE NUCLEOTIDE-BINDING PROTEIN SUBUNIT GAMMA 3"/>
    <property type="match status" value="1"/>
</dbReference>
<dbReference type="InterPro" id="IPR015898">
    <property type="entry name" value="G-protein_gamma-like_dom"/>
</dbReference>
<dbReference type="eggNOG" id="ENOG502RZC5">
    <property type="taxonomic scope" value="Eukaryota"/>
</dbReference>
<dbReference type="InterPro" id="IPR055305">
    <property type="entry name" value="GG3-like"/>
</dbReference>
<organism evidence="4 5">
    <name type="scientific">Nelumbo nucifera</name>
    <name type="common">Sacred lotus</name>
    <dbReference type="NCBI Taxonomy" id="4432"/>
    <lineage>
        <taxon>Eukaryota</taxon>
        <taxon>Viridiplantae</taxon>
        <taxon>Streptophyta</taxon>
        <taxon>Embryophyta</taxon>
        <taxon>Tracheophyta</taxon>
        <taxon>Spermatophyta</taxon>
        <taxon>Magnoliopsida</taxon>
        <taxon>Proteales</taxon>
        <taxon>Nelumbonaceae</taxon>
        <taxon>Nelumbo</taxon>
    </lineage>
</organism>
<dbReference type="STRING" id="4432.A0A1U8AHA9"/>
<dbReference type="OrthoDB" id="1936517at2759"/>
<name>A0A1U8AHA9_NELNU</name>
<keyword evidence="1" id="KW-0175">Coiled coil</keyword>
<dbReference type="RefSeq" id="XP_010261832.1">
    <property type="nucleotide sequence ID" value="XM_010263530.2"/>
</dbReference>
<dbReference type="PANTHER" id="PTHR32378">
    <property type="entry name" value="GUANINE NUCLEOTIDE-BINDING PROTEIN SUBUNIT GAMMA 3"/>
    <property type="match status" value="1"/>
</dbReference>
<dbReference type="GeneID" id="104600536"/>
<evidence type="ECO:0000313" key="5">
    <source>
        <dbReference type="RefSeq" id="XP_010261832.1"/>
    </source>
</evidence>
<dbReference type="KEGG" id="nnu:104600536"/>
<proteinExistence type="predicted"/>
<dbReference type="Proteomes" id="UP000189703">
    <property type="component" value="Unplaced"/>
</dbReference>